<keyword evidence="1" id="KW-0479">Metal-binding</keyword>
<organism evidence="3 4">
    <name type="scientific">Stylosanthes scabra</name>
    <dbReference type="NCBI Taxonomy" id="79078"/>
    <lineage>
        <taxon>Eukaryota</taxon>
        <taxon>Viridiplantae</taxon>
        <taxon>Streptophyta</taxon>
        <taxon>Embryophyta</taxon>
        <taxon>Tracheophyta</taxon>
        <taxon>Spermatophyta</taxon>
        <taxon>Magnoliopsida</taxon>
        <taxon>eudicotyledons</taxon>
        <taxon>Gunneridae</taxon>
        <taxon>Pentapetalae</taxon>
        <taxon>rosids</taxon>
        <taxon>fabids</taxon>
        <taxon>Fabales</taxon>
        <taxon>Fabaceae</taxon>
        <taxon>Papilionoideae</taxon>
        <taxon>50 kb inversion clade</taxon>
        <taxon>dalbergioids sensu lato</taxon>
        <taxon>Dalbergieae</taxon>
        <taxon>Pterocarpus clade</taxon>
        <taxon>Stylosanthes</taxon>
    </lineage>
</organism>
<reference evidence="3 4" key="1">
    <citation type="journal article" date="2023" name="Plants (Basel)">
        <title>Bridging the Gap: Combining Genomics and Transcriptomics Approaches to Understand Stylosanthes scabra, an Orphan Legume from the Brazilian Caatinga.</title>
        <authorList>
            <person name="Ferreira-Neto J.R.C."/>
            <person name="da Silva M.D."/>
            <person name="Binneck E."/>
            <person name="de Melo N.F."/>
            <person name="da Silva R.H."/>
            <person name="de Melo A.L.T.M."/>
            <person name="Pandolfi V."/>
            <person name="Bustamante F.O."/>
            <person name="Brasileiro-Vidal A.C."/>
            <person name="Benko-Iseppon A.M."/>
        </authorList>
    </citation>
    <scope>NUCLEOTIDE SEQUENCE [LARGE SCALE GENOMIC DNA]</scope>
    <source>
        <tissue evidence="3">Leaves</tissue>
    </source>
</reference>
<dbReference type="InterPro" id="IPR001878">
    <property type="entry name" value="Znf_CCHC"/>
</dbReference>
<dbReference type="InterPro" id="IPR036875">
    <property type="entry name" value="Znf_CCHC_sf"/>
</dbReference>
<dbReference type="Gene3D" id="4.10.60.10">
    <property type="entry name" value="Zinc finger, CCHC-type"/>
    <property type="match status" value="1"/>
</dbReference>
<sequence length="181" mass="21081">MKYRGKEKYSSSKDNKKDQSKVICYNCKESDHYKSDCPQKKKDEINKKDKKKALMALWQDLENDSDDDDSDQEAQHCFMDNSTEFDEKKSCQNVRVPRVLSVIERELYGWVDEEIFTQPSVIEVDALPELRHEMRLTANGVAEGDYVLEAAGPSDRLPFRAPEDRVPFLWVYSELFTRLGV</sequence>
<keyword evidence="1" id="KW-0862">Zinc</keyword>
<dbReference type="Proteomes" id="UP001341840">
    <property type="component" value="Unassembled WGS sequence"/>
</dbReference>
<feature type="domain" description="CCHC-type" evidence="2">
    <location>
        <begin position="24"/>
        <end position="39"/>
    </location>
</feature>
<keyword evidence="1" id="KW-0863">Zinc-finger</keyword>
<proteinExistence type="predicted"/>
<gene>
    <name evidence="3" type="ORF">PIB30_056474</name>
</gene>
<protein>
    <recommendedName>
        <fullName evidence="2">CCHC-type domain-containing protein</fullName>
    </recommendedName>
</protein>
<keyword evidence="4" id="KW-1185">Reference proteome</keyword>
<evidence type="ECO:0000313" key="3">
    <source>
        <dbReference type="EMBL" id="MED6221610.1"/>
    </source>
</evidence>
<evidence type="ECO:0000313" key="4">
    <source>
        <dbReference type="Proteomes" id="UP001341840"/>
    </source>
</evidence>
<dbReference type="PROSITE" id="PS50158">
    <property type="entry name" value="ZF_CCHC"/>
    <property type="match status" value="1"/>
</dbReference>
<dbReference type="SUPFAM" id="SSF57756">
    <property type="entry name" value="Retrovirus zinc finger-like domains"/>
    <property type="match status" value="1"/>
</dbReference>
<evidence type="ECO:0000256" key="1">
    <source>
        <dbReference type="PROSITE-ProRule" id="PRU00047"/>
    </source>
</evidence>
<evidence type="ECO:0000259" key="2">
    <source>
        <dbReference type="PROSITE" id="PS50158"/>
    </source>
</evidence>
<name>A0ABU6ZI23_9FABA</name>
<accession>A0ABU6ZI23</accession>
<dbReference type="EMBL" id="JASCZI010272312">
    <property type="protein sequence ID" value="MED6221610.1"/>
    <property type="molecule type" value="Genomic_DNA"/>
</dbReference>
<dbReference type="Pfam" id="PF00098">
    <property type="entry name" value="zf-CCHC"/>
    <property type="match status" value="1"/>
</dbReference>
<comment type="caution">
    <text evidence="3">The sequence shown here is derived from an EMBL/GenBank/DDBJ whole genome shotgun (WGS) entry which is preliminary data.</text>
</comment>
<dbReference type="SMART" id="SM00343">
    <property type="entry name" value="ZnF_C2HC"/>
    <property type="match status" value="1"/>
</dbReference>